<feature type="transmembrane region" description="Helical" evidence="1">
    <location>
        <begin position="138"/>
        <end position="158"/>
    </location>
</feature>
<name>A0A1F6WBT2_9BACT</name>
<dbReference type="AlphaFoldDB" id="A0A1F6WBT2"/>
<comment type="caution">
    <text evidence="3">The sequence shown here is derived from an EMBL/GenBank/DDBJ whole genome shotgun (WGS) entry which is preliminary data.</text>
</comment>
<dbReference type="InterPro" id="IPR043728">
    <property type="entry name" value="DUF5671"/>
</dbReference>
<accession>A0A1F6WBT2</accession>
<feature type="transmembrane region" description="Helical" evidence="1">
    <location>
        <begin position="66"/>
        <end position="86"/>
    </location>
</feature>
<protein>
    <recommendedName>
        <fullName evidence="2">DUF5671 domain-containing protein</fullName>
    </recommendedName>
</protein>
<gene>
    <name evidence="3" type="ORF">A3F19_02205</name>
</gene>
<organism evidence="3 4">
    <name type="scientific">Candidatus Nomurabacteria bacterium RIFCSPHIGHO2_12_FULL_37_29</name>
    <dbReference type="NCBI Taxonomy" id="1801759"/>
    <lineage>
        <taxon>Bacteria</taxon>
        <taxon>Candidatus Nomuraibacteriota</taxon>
    </lineage>
</organism>
<feature type="transmembrane region" description="Helical" evidence="1">
    <location>
        <begin position="170"/>
        <end position="190"/>
    </location>
</feature>
<keyword evidence="1" id="KW-0812">Transmembrane</keyword>
<sequence>METQTNVIKSKFGIGFFFLCLGMLIALTTSVVSFLNLVFETLNKRFPDVLNSSYQYGYSTYEYEGIRMALATLIIFFPIFLSISYFWNKIRNRGLEHIDEVIQKWLIYIILFLSSIVTVVDLVTLVKYFISGEVTSRFILKVASVLVVALLVGVYYIFLLRSKDNSQSRIGMIFGLVGVVLVVVSIFYSFSVIGSPAKQRLLRLDDRRVNDLQNIQYQVINFWQQKEKLPANLTELSNPLSGYSLPIPPEFEKGETYEYKVLSLLKFEFCATFALPIPKGWREHNGGGVVPMLAYEKDVSMTYPYPRPGGVNESWDHQAGRTCFERTIDKDIYPPYPKPLR</sequence>
<evidence type="ECO:0000313" key="3">
    <source>
        <dbReference type="EMBL" id="OGI79292.1"/>
    </source>
</evidence>
<keyword evidence="1" id="KW-1133">Transmembrane helix</keyword>
<dbReference type="EMBL" id="MFUJ01000016">
    <property type="protein sequence ID" value="OGI79292.1"/>
    <property type="molecule type" value="Genomic_DNA"/>
</dbReference>
<proteinExistence type="predicted"/>
<evidence type="ECO:0000256" key="1">
    <source>
        <dbReference type="SAM" id="Phobius"/>
    </source>
</evidence>
<feature type="transmembrane region" description="Helical" evidence="1">
    <location>
        <begin position="106"/>
        <end position="126"/>
    </location>
</feature>
<dbReference type="Pfam" id="PF18920">
    <property type="entry name" value="DUF5671"/>
    <property type="match status" value="1"/>
</dbReference>
<reference evidence="3 4" key="1">
    <citation type="journal article" date="2016" name="Nat. Commun.">
        <title>Thousands of microbial genomes shed light on interconnected biogeochemical processes in an aquifer system.</title>
        <authorList>
            <person name="Anantharaman K."/>
            <person name="Brown C.T."/>
            <person name="Hug L.A."/>
            <person name="Sharon I."/>
            <person name="Castelle C.J."/>
            <person name="Probst A.J."/>
            <person name="Thomas B.C."/>
            <person name="Singh A."/>
            <person name="Wilkins M.J."/>
            <person name="Karaoz U."/>
            <person name="Brodie E.L."/>
            <person name="Williams K.H."/>
            <person name="Hubbard S.S."/>
            <person name="Banfield J.F."/>
        </authorList>
    </citation>
    <scope>NUCLEOTIDE SEQUENCE [LARGE SCALE GENOMIC DNA]</scope>
</reference>
<keyword evidence="1" id="KW-0472">Membrane</keyword>
<feature type="transmembrane region" description="Helical" evidence="1">
    <location>
        <begin position="12"/>
        <end position="39"/>
    </location>
</feature>
<feature type="domain" description="DUF5671" evidence="2">
    <location>
        <begin position="17"/>
        <end position="152"/>
    </location>
</feature>
<evidence type="ECO:0000259" key="2">
    <source>
        <dbReference type="Pfam" id="PF18920"/>
    </source>
</evidence>
<evidence type="ECO:0000313" key="4">
    <source>
        <dbReference type="Proteomes" id="UP000177052"/>
    </source>
</evidence>
<dbReference type="Proteomes" id="UP000177052">
    <property type="component" value="Unassembled WGS sequence"/>
</dbReference>